<dbReference type="PANTHER" id="PTHR13309:SF0">
    <property type="entry name" value="FMR1-INTERACTING PROTEIN NUFIP1"/>
    <property type="match status" value="1"/>
</dbReference>
<feature type="compositionally biased region" description="Basic residues" evidence="1">
    <location>
        <begin position="178"/>
        <end position="194"/>
    </location>
</feature>
<evidence type="ECO:0000313" key="4">
    <source>
        <dbReference type="Proteomes" id="UP000613580"/>
    </source>
</evidence>
<comment type="caution">
    <text evidence="3">The sequence shown here is derived from an EMBL/GenBank/DDBJ whole genome shotgun (WGS) entry which is preliminary data.</text>
</comment>
<proteinExistence type="predicted"/>
<dbReference type="EMBL" id="JACAZE010000007">
    <property type="protein sequence ID" value="KAF7310977.1"/>
    <property type="molecule type" value="Genomic_DNA"/>
</dbReference>
<accession>A0A8H6T6Q1</accession>
<keyword evidence="4" id="KW-1185">Reference proteome</keyword>
<evidence type="ECO:0000256" key="1">
    <source>
        <dbReference type="SAM" id="MobiDB-lite"/>
    </source>
</evidence>
<feature type="domain" description="FMR1-interacting protein 1 conserved" evidence="2">
    <location>
        <begin position="107"/>
        <end position="158"/>
    </location>
</feature>
<protein>
    <submittedName>
        <fullName evidence="3">Nuclear fragile X mental retardation-interacting protein 1</fullName>
    </submittedName>
</protein>
<dbReference type="OrthoDB" id="273070at2759"/>
<dbReference type="Pfam" id="PF10453">
    <property type="entry name" value="NUFIP1"/>
    <property type="match status" value="1"/>
</dbReference>
<dbReference type="InterPro" id="IPR019496">
    <property type="entry name" value="NUFIP1_cons_dom"/>
</dbReference>
<reference evidence="3" key="1">
    <citation type="submission" date="2020-05" db="EMBL/GenBank/DDBJ databases">
        <title>Mycena genomes resolve the evolution of fungal bioluminescence.</title>
        <authorList>
            <person name="Tsai I.J."/>
        </authorList>
    </citation>
    <scope>NUCLEOTIDE SEQUENCE</scope>
    <source>
        <strain evidence="3">110903Hualien_Pintung</strain>
    </source>
</reference>
<organism evidence="3 4">
    <name type="scientific">Mycena chlorophos</name>
    <name type="common">Agaric fungus</name>
    <name type="synonym">Agaricus chlorophos</name>
    <dbReference type="NCBI Taxonomy" id="658473"/>
    <lineage>
        <taxon>Eukaryota</taxon>
        <taxon>Fungi</taxon>
        <taxon>Dikarya</taxon>
        <taxon>Basidiomycota</taxon>
        <taxon>Agaricomycotina</taxon>
        <taxon>Agaricomycetes</taxon>
        <taxon>Agaricomycetidae</taxon>
        <taxon>Agaricales</taxon>
        <taxon>Marasmiineae</taxon>
        <taxon>Mycenaceae</taxon>
        <taxon>Mycena</taxon>
    </lineage>
</organism>
<feature type="region of interest" description="Disordered" evidence="1">
    <location>
        <begin position="24"/>
        <end position="54"/>
    </location>
</feature>
<dbReference type="InterPro" id="IPR039136">
    <property type="entry name" value="NUFIP1-like"/>
</dbReference>
<dbReference type="PANTHER" id="PTHR13309">
    <property type="entry name" value="NUCLEAR FRAGILE X MENTAL RETARDATION PROTEIN INTERACTING PROTEIN 1"/>
    <property type="match status" value="1"/>
</dbReference>
<dbReference type="Proteomes" id="UP000613580">
    <property type="component" value="Unassembled WGS sequence"/>
</dbReference>
<evidence type="ECO:0000313" key="3">
    <source>
        <dbReference type="EMBL" id="KAF7310977.1"/>
    </source>
</evidence>
<dbReference type="GO" id="GO:0000492">
    <property type="term" value="P:box C/D snoRNP assembly"/>
    <property type="evidence" value="ECO:0007669"/>
    <property type="project" value="TreeGrafter"/>
</dbReference>
<gene>
    <name evidence="3" type="ORF">HMN09_00641000</name>
</gene>
<sequence>MQQPPPLWPFNSYHSSHYVAAYQPQPMPSTSRASLPAHVAPPSRPRPSQPSSVWYQPGSVRCTHKTCTFTGSKHSVEIHMMDRHLIFPPGWDARNKKPEWDADPSLKGKQLPIQGTNIMLNTPEALADWLAERKRRWPSAQLVAEKKRKHEEAAARGELAAEDMNRKRRRTDDERGLQRGRGRGRGRGAWRGRGRGAAPATAPVPATPLEESSSSPSDESEGDEDAPPEAVSSKQQEPVAESAPVAQAVPRPRPQQPRNPVHNSFASRPTLLRNLLLPEIRVTVSNLSQAIRFLVNNDFLQNVELKPGQANEKRIEIIDEQSAESGEISKLVK</sequence>
<dbReference type="GO" id="GO:0005634">
    <property type="term" value="C:nucleus"/>
    <property type="evidence" value="ECO:0007669"/>
    <property type="project" value="TreeGrafter"/>
</dbReference>
<name>A0A8H6T6Q1_MYCCL</name>
<evidence type="ECO:0000259" key="2">
    <source>
        <dbReference type="Pfam" id="PF10453"/>
    </source>
</evidence>
<feature type="region of interest" description="Disordered" evidence="1">
    <location>
        <begin position="141"/>
        <end position="265"/>
    </location>
</feature>
<feature type="compositionally biased region" description="Acidic residues" evidence="1">
    <location>
        <begin position="218"/>
        <end position="227"/>
    </location>
</feature>
<dbReference type="GO" id="GO:0003723">
    <property type="term" value="F:RNA binding"/>
    <property type="evidence" value="ECO:0007669"/>
    <property type="project" value="InterPro"/>
</dbReference>
<dbReference type="AlphaFoldDB" id="A0A8H6T6Q1"/>